<dbReference type="AlphaFoldDB" id="A0A2M7DPL0"/>
<evidence type="ECO:0000313" key="9">
    <source>
        <dbReference type="Proteomes" id="UP000228896"/>
    </source>
</evidence>
<accession>A0A2M7DPL0</accession>
<gene>
    <name evidence="8" type="ORF">COS18_02245</name>
</gene>
<organism evidence="8 9">
    <name type="scientific">Candidatus Falkowbacteria bacterium CG02_land_8_20_14_3_00_36_14</name>
    <dbReference type="NCBI Taxonomy" id="1974560"/>
    <lineage>
        <taxon>Bacteria</taxon>
        <taxon>Candidatus Falkowiibacteriota</taxon>
    </lineage>
</organism>
<evidence type="ECO:0000256" key="1">
    <source>
        <dbReference type="ARBA" id="ARBA00001933"/>
    </source>
</evidence>
<dbReference type="CDD" id="cd00609">
    <property type="entry name" value="AAT_like"/>
    <property type="match status" value="1"/>
</dbReference>
<dbReference type="InterPro" id="IPR004838">
    <property type="entry name" value="NHTrfase_class1_PyrdxlP-BS"/>
</dbReference>
<dbReference type="Proteomes" id="UP000228896">
    <property type="component" value="Unassembled WGS sequence"/>
</dbReference>
<reference evidence="9" key="1">
    <citation type="submission" date="2017-09" db="EMBL/GenBank/DDBJ databases">
        <title>Depth-based differentiation of microbial function through sediment-hosted aquifers and enrichment of novel symbionts in the deep terrestrial subsurface.</title>
        <authorList>
            <person name="Probst A.J."/>
            <person name="Ladd B."/>
            <person name="Jarett J.K."/>
            <person name="Geller-Mcgrath D.E."/>
            <person name="Sieber C.M.K."/>
            <person name="Emerson J.B."/>
            <person name="Anantharaman K."/>
            <person name="Thomas B.C."/>
            <person name="Malmstrom R."/>
            <person name="Stieglmeier M."/>
            <person name="Klingl A."/>
            <person name="Woyke T."/>
            <person name="Ryan C.M."/>
            <person name="Banfield J.F."/>
        </authorList>
    </citation>
    <scope>NUCLEOTIDE SEQUENCE [LARGE SCALE GENOMIC DNA]</scope>
</reference>
<dbReference type="InterPro" id="IPR015424">
    <property type="entry name" value="PyrdxlP-dep_Trfase"/>
</dbReference>
<proteinExistence type="inferred from homology"/>
<name>A0A2M7DPL0_9BACT</name>
<sequence>MFDRTKNIQLSIIKQMELKASHYPDVISLAQGIPSFDTPGCIKRRVERALDRGVVAKYSLSPGLPELRELIELSLAEDNMYYDWQNEIIVTAGSIEAITATILTITVPGDEIIIPEPTYTSYREVICLAGCKPIFVSLDENRGWALDINKFKEAITDKTRAIFYCNPNNPTGTIYNKKQLLNLADLAKRHNLYLISDEVYKDFVFTPTYTDNNADSCGLFSLAQVKNLRKNVIRIFSFSKAYAMTGWRVAYLHSDESIVKEILKVHDSLVTCAPVISQYAAMGALEMAEKDLLYFVGEFQKRRDLICARLDRMPTVFDYIKPNSAYYVFPRIKLKNNNSWQFVLDLLDKIQVAVVPGIAFGPHGESHVRLSFGRSEKNINNAFDRMEKYF</sequence>
<dbReference type="SUPFAM" id="SSF53383">
    <property type="entry name" value="PLP-dependent transferases"/>
    <property type="match status" value="1"/>
</dbReference>
<comment type="cofactor">
    <cofactor evidence="1 6">
        <name>pyridoxal 5'-phosphate</name>
        <dbReference type="ChEBI" id="CHEBI:597326"/>
    </cofactor>
</comment>
<dbReference type="PROSITE" id="PS00105">
    <property type="entry name" value="AA_TRANSFER_CLASS_1"/>
    <property type="match status" value="1"/>
</dbReference>
<feature type="domain" description="Aminotransferase class I/classII large" evidence="7">
    <location>
        <begin position="25"/>
        <end position="385"/>
    </location>
</feature>
<dbReference type="EMBL" id="PETS01000050">
    <property type="protein sequence ID" value="PIV51699.1"/>
    <property type="molecule type" value="Genomic_DNA"/>
</dbReference>
<evidence type="ECO:0000259" key="7">
    <source>
        <dbReference type="Pfam" id="PF00155"/>
    </source>
</evidence>
<keyword evidence="3 6" id="KW-0032">Aminotransferase</keyword>
<dbReference type="GO" id="GO:0008483">
    <property type="term" value="F:transaminase activity"/>
    <property type="evidence" value="ECO:0007669"/>
    <property type="project" value="UniProtKB-KW"/>
</dbReference>
<dbReference type="InterPro" id="IPR050596">
    <property type="entry name" value="AspAT/PAT-like"/>
</dbReference>
<dbReference type="InterPro" id="IPR004839">
    <property type="entry name" value="Aminotransferase_I/II_large"/>
</dbReference>
<dbReference type="Gene3D" id="3.90.1150.10">
    <property type="entry name" value="Aspartate Aminotransferase, domain 1"/>
    <property type="match status" value="1"/>
</dbReference>
<evidence type="ECO:0000256" key="3">
    <source>
        <dbReference type="ARBA" id="ARBA00022576"/>
    </source>
</evidence>
<keyword evidence="5" id="KW-0663">Pyridoxal phosphate</keyword>
<dbReference type="Gene3D" id="3.40.640.10">
    <property type="entry name" value="Type I PLP-dependent aspartate aminotransferase-like (Major domain)"/>
    <property type="match status" value="1"/>
</dbReference>
<evidence type="ECO:0000256" key="6">
    <source>
        <dbReference type="RuleBase" id="RU000481"/>
    </source>
</evidence>
<dbReference type="GO" id="GO:0030170">
    <property type="term" value="F:pyridoxal phosphate binding"/>
    <property type="evidence" value="ECO:0007669"/>
    <property type="project" value="InterPro"/>
</dbReference>
<dbReference type="InterPro" id="IPR015422">
    <property type="entry name" value="PyrdxlP-dep_Trfase_small"/>
</dbReference>
<evidence type="ECO:0000256" key="2">
    <source>
        <dbReference type="ARBA" id="ARBA00007441"/>
    </source>
</evidence>
<comment type="caution">
    <text evidence="8">The sequence shown here is derived from an EMBL/GenBank/DDBJ whole genome shotgun (WGS) entry which is preliminary data.</text>
</comment>
<dbReference type="Pfam" id="PF00155">
    <property type="entry name" value="Aminotran_1_2"/>
    <property type="match status" value="1"/>
</dbReference>
<evidence type="ECO:0000256" key="5">
    <source>
        <dbReference type="ARBA" id="ARBA00022898"/>
    </source>
</evidence>
<evidence type="ECO:0000313" key="8">
    <source>
        <dbReference type="EMBL" id="PIV51699.1"/>
    </source>
</evidence>
<dbReference type="GO" id="GO:0006520">
    <property type="term" value="P:amino acid metabolic process"/>
    <property type="evidence" value="ECO:0007669"/>
    <property type="project" value="InterPro"/>
</dbReference>
<evidence type="ECO:0000256" key="4">
    <source>
        <dbReference type="ARBA" id="ARBA00022679"/>
    </source>
</evidence>
<protein>
    <recommendedName>
        <fullName evidence="6">Aminotransferase</fullName>
        <ecNumber evidence="6">2.6.1.-</ecNumber>
    </recommendedName>
</protein>
<keyword evidence="4 6" id="KW-0808">Transferase</keyword>
<dbReference type="EC" id="2.6.1.-" evidence="6"/>
<dbReference type="InterPro" id="IPR015421">
    <property type="entry name" value="PyrdxlP-dep_Trfase_major"/>
</dbReference>
<comment type="similarity">
    <text evidence="2 6">Belongs to the class-I pyridoxal-phosphate-dependent aminotransferase family.</text>
</comment>
<dbReference type="PANTHER" id="PTHR46383">
    <property type="entry name" value="ASPARTATE AMINOTRANSFERASE"/>
    <property type="match status" value="1"/>
</dbReference>